<accession>A0AAE1UN64</accession>
<dbReference type="Proteomes" id="UP001292094">
    <property type="component" value="Unassembled WGS sequence"/>
</dbReference>
<protein>
    <submittedName>
        <fullName evidence="1">Uncharacterized protein</fullName>
    </submittedName>
</protein>
<comment type="caution">
    <text evidence="1">The sequence shown here is derived from an EMBL/GenBank/DDBJ whole genome shotgun (WGS) entry which is preliminary data.</text>
</comment>
<name>A0AAE1UN64_9EUCA</name>
<proteinExistence type="predicted"/>
<sequence length="74" mass="7632">MVTLLTVSPPPKKNKKIGEVVLDGDAVNGLALLKFKRGRQGGLTAAIGFVVTAAAPVKQRVSRLPVDTIGGPVV</sequence>
<dbReference type="EMBL" id="JAWZYT010000320">
    <property type="protein sequence ID" value="KAK4324830.1"/>
    <property type="molecule type" value="Genomic_DNA"/>
</dbReference>
<organism evidence="1 2">
    <name type="scientific">Petrolisthes manimaculis</name>
    <dbReference type="NCBI Taxonomy" id="1843537"/>
    <lineage>
        <taxon>Eukaryota</taxon>
        <taxon>Metazoa</taxon>
        <taxon>Ecdysozoa</taxon>
        <taxon>Arthropoda</taxon>
        <taxon>Crustacea</taxon>
        <taxon>Multicrustacea</taxon>
        <taxon>Malacostraca</taxon>
        <taxon>Eumalacostraca</taxon>
        <taxon>Eucarida</taxon>
        <taxon>Decapoda</taxon>
        <taxon>Pleocyemata</taxon>
        <taxon>Anomura</taxon>
        <taxon>Galatheoidea</taxon>
        <taxon>Porcellanidae</taxon>
        <taxon>Petrolisthes</taxon>
    </lineage>
</organism>
<evidence type="ECO:0000313" key="2">
    <source>
        <dbReference type="Proteomes" id="UP001292094"/>
    </source>
</evidence>
<reference evidence="1" key="1">
    <citation type="submission" date="2023-11" db="EMBL/GenBank/DDBJ databases">
        <title>Genome assemblies of two species of porcelain crab, Petrolisthes cinctipes and Petrolisthes manimaculis (Anomura: Porcellanidae).</title>
        <authorList>
            <person name="Angst P."/>
        </authorList>
    </citation>
    <scope>NUCLEOTIDE SEQUENCE</scope>
    <source>
        <strain evidence="1">PB745_02</strain>
        <tissue evidence="1">Gill</tissue>
    </source>
</reference>
<gene>
    <name evidence="1" type="ORF">Pmani_004571</name>
</gene>
<evidence type="ECO:0000313" key="1">
    <source>
        <dbReference type="EMBL" id="KAK4324830.1"/>
    </source>
</evidence>
<keyword evidence="2" id="KW-1185">Reference proteome</keyword>
<dbReference type="AlphaFoldDB" id="A0AAE1UN64"/>